<dbReference type="PROSITE" id="PS51257">
    <property type="entry name" value="PROKAR_LIPOPROTEIN"/>
    <property type="match status" value="1"/>
</dbReference>
<organism evidence="2 3">
    <name type="scientific">Chryseobacterium joostei</name>
    <dbReference type="NCBI Taxonomy" id="112234"/>
    <lineage>
        <taxon>Bacteria</taxon>
        <taxon>Pseudomonadati</taxon>
        <taxon>Bacteroidota</taxon>
        <taxon>Flavobacteriia</taxon>
        <taxon>Flavobacteriales</taxon>
        <taxon>Weeksellaceae</taxon>
        <taxon>Chryseobacterium group</taxon>
        <taxon>Chryseobacterium</taxon>
    </lineage>
</organism>
<protein>
    <recommendedName>
        <fullName evidence="4">Lipoprotein</fullName>
    </recommendedName>
</protein>
<reference evidence="2 3" key="1">
    <citation type="submission" date="2017-01" db="EMBL/GenBank/DDBJ databases">
        <authorList>
            <person name="Mah S.A."/>
            <person name="Swanson W.J."/>
            <person name="Moy G.W."/>
            <person name="Vacquier V.D."/>
        </authorList>
    </citation>
    <scope>NUCLEOTIDE SEQUENCE [LARGE SCALE GENOMIC DNA]</scope>
    <source>
        <strain evidence="2 3">DSM 16927</strain>
    </source>
</reference>
<keyword evidence="1" id="KW-0732">Signal</keyword>
<evidence type="ECO:0000313" key="2">
    <source>
        <dbReference type="EMBL" id="SIS28686.1"/>
    </source>
</evidence>
<sequence length="231" mass="28162">MYYCKFFRKSMKNIIIIFFLFASCYACKKNETEGLFAQKAFANSHYNRFHIDNYYRYYKKNETNGIEYDTFRPIIYTNVRPFKENEKYPEQIFDPFGRAKDSRKYFARELNQTFVAYITKDNKLIYRNFFRDYHGPDYYIKSIDKPRNLNDLTKYLSNLKLSYKILDTIKRKPITEKDKLIDSLITSKTYNIMVNNYFYRVTLDSAFCETQLYYHPRDTTSIFRTIIIHTF</sequence>
<feature type="chain" id="PRO_5012952759" description="Lipoprotein" evidence="1">
    <location>
        <begin position="29"/>
        <end position="231"/>
    </location>
</feature>
<evidence type="ECO:0000256" key="1">
    <source>
        <dbReference type="SAM" id="SignalP"/>
    </source>
</evidence>
<evidence type="ECO:0008006" key="4">
    <source>
        <dbReference type="Google" id="ProtNLM"/>
    </source>
</evidence>
<name>A0A1N7HV50_9FLAO</name>
<dbReference type="STRING" id="112234.SAMN05421768_101355"/>
<gene>
    <name evidence="2" type="ORF">SAMN05421768_101355</name>
</gene>
<dbReference type="AlphaFoldDB" id="A0A1N7HV50"/>
<evidence type="ECO:0000313" key="3">
    <source>
        <dbReference type="Proteomes" id="UP000186106"/>
    </source>
</evidence>
<proteinExistence type="predicted"/>
<feature type="signal peptide" evidence="1">
    <location>
        <begin position="1"/>
        <end position="28"/>
    </location>
</feature>
<dbReference type="EMBL" id="FTNZ01000001">
    <property type="protein sequence ID" value="SIS28686.1"/>
    <property type="molecule type" value="Genomic_DNA"/>
</dbReference>
<accession>A0A1N7HV50</accession>
<dbReference type="Proteomes" id="UP000186106">
    <property type="component" value="Unassembled WGS sequence"/>
</dbReference>